<accession>A0ABQ9I8X0</accession>
<comment type="caution">
    <text evidence="1">The sequence shown here is derived from an EMBL/GenBank/DDBJ whole genome shotgun (WGS) entry which is preliminary data.</text>
</comment>
<reference evidence="1 2" key="1">
    <citation type="submission" date="2023-02" db="EMBL/GenBank/DDBJ databases">
        <title>LHISI_Scaffold_Assembly.</title>
        <authorList>
            <person name="Stuart O.P."/>
            <person name="Cleave R."/>
            <person name="Magrath M.J.L."/>
            <person name="Mikheyev A.S."/>
        </authorList>
    </citation>
    <scope>NUCLEOTIDE SEQUENCE [LARGE SCALE GENOMIC DNA]</scope>
    <source>
        <strain evidence="1">Daus_M_001</strain>
        <tissue evidence="1">Leg muscle</tissue>
    </source>
</reference>
<dbReference type="Proteomes" id="UP001159363">
    <property type="component" value="Chromosome 2"/>
</dbReference>
<evidence type="ECO:0008006" key="3">
    <source>
        <dbReference type="Google" id="ProtNLM"/>
    </source>
</evidence>
<evidence type="ECO:0000313" key="1">
    <source>
        <dbReference type="EMBL" id="KAJ8892705.1"/>
    </source>
</evidence>
<evidence type="ECO:0000313" key="2">
    <source>
        <dbReference type="Proteomes" id="UP001159363"/>
    </source>
</evidence>
<gene>
    <name evidence="1" type="ORF">PR048_005286</name>
</gene>
<name>A0ABQ9I8X0_9NEOP</name>
<dbReference type="EMBL" id="JARBHB010000002">
    <property type="protein sequence ID" value="KAJ8892705.1"/>
    <property type="molecule type" value="Genomic_DNA"/>
</dbReference>
<proteinExistence type="predicted"/>
<sequence>MRKFAFQYAIANDVVVLKCWVDHEMATYAWLKGFIHHHKELSLRSPQATSLGRATAFNKTAVAECFYSIKEVPRQYSIQMKQDLQHVKSKSAKQHQENEEHWLWCVVPLVPSELHFHLFFVFPGVRVA</sequence>
<protein>
    <recommendedName>
        <fullName evidence="3">Transposase</fullName>
    </recommendedName>
</protein>
<keyword evidence="2" id="KW-1185">Reference proteome</keyword>
<organism evidence="1 2">
    <name type="scientific">Dryococelus australis</name>
    <dbReference type="NCBI Taxonomy" id="614101"/>
    <lineage>
        <taxon>Eukaryota</taxon>
        <taxon>Metazoa</taxon>
        <taxon>Ecdysozoa</taxon>
        <taxon>Arthropoda</taxon>
        <taxon>Hexapoda</taxon>
        <taxon>Insecta</taxon>
        <taxon>Pterygota</taxon>
        <taxon>Neoptera</taxon>
        <taxon>Polyneoptera</taxon>
        <taxon>Phasmatodea</taxon>
        <taxon>Verophasmatodea</taxon>
        <taxon>Anareolatae</taxon>
        <taxon>Phasmatidae</taxon>
        <taxon>Eurycanthinae</taxon>
        <taxon>Dryococelus</taxon>
    </lineage>
</organism>